<accession>A0A6C0F077</accession>
<feature type="region of interest" description="Disordered" evidence="1">
    <location>
        <begin position="70"/>
        <end position="96"/>
    </location>
</feature>
<dbReference type="EMBL" id="MN738984">
    <property type="protein sequence ID" value="QHT34073.1"/>
    <property type="molecule type" value="Genomic_DNA"/>
</dbReference>
<evidence type="ECO:0000313" key="2">
    <source>
        <dbReference type="EMBL" id="QHT34073.1"/>
    </source>
</evidence>
<name>A0A6C0F077_9ZZZZ</name>
<dbReference type="AlphaFoldDB" id="A0A6C0F077"/>
<protein>
    <submittedName>
        <fullName evidence="2">Uncharacterized protein</fullName>
    </submittedName>
</protein>
<sequence>MSAPAYRIIRILSGIISENVNLTIKQRNDIISSLNKYAIDEIENNRSNDQKIRDLREDVDSLLIKSYTENNIKKDKHEKSNEKTNEKSNEKLDTEW</sequence>
<proteinExistence type="predicted"/>
<feature type="compositionally biased region" description="Basic and acidic residues" evidence="1">
    <location>
        <begin position="71"/>
        <end position="96"/>
    </location>
</feature>
<reference evidence="2" key="1">
    <citation type="journal article" date="2020" name="Nature">
        <title>Giant virus diversity and host interactions through global metagenomics.</title>
        <authorList>
            <person name="Schulz F."/>
            <person name="Roux S."/>
            <person name="Paez-Espino D."/>
            <person name="Jungbluth S."/>
            <person name="Walsh D.A."/>
            <person name="Denef V.J."/>
            <person name="McMahon K.D."/>
            <person name="Konstantinidis K.T."/>
            <person name="Eloe-Fadrosh E.A."/>
            <person name="Kyrpides N.C."/>
            <person name="Woyke T."/>
        </authorList>
    </citation>
    <scope>NUCLEOTIDE SEQUENCE</scope>
    <source>
        <strain evidence="2">GVMAG-M-3300009161-52</strain>
    </source>
</reference>
<evidence type="ECO:0000256" key="1">
    <source>
        <dbReference type="SAM" id="MobiDB-lite"/>
    </source>
</evidence>
<organism evidence="2">
    <name type="scientific">viral metagenome</name>
    <dbReference type="NCBI Taxonomy" id="1070528"/>
    <lineage>
        <taxon>unclassified sequences</taxon>
        <taxon>metagenomes</taxon>
        <taxon>organismal metagenomes</taxon>
    </lineage>
</organism>